<dbReference type="AlphaFoldDB" id="A0A5R8KJZ4"/>
<evidence type="ECO:0000313" key="1">
    <source>
        <dbReference type="EMBL" id="TLD72577.1"/>
    </source>
</evidence>
<organism evidence="1 2">
    <name type="scientific">Phragmitibacter flavus</name>
    <dbReference type="NCBI Taxonomy" id="2576071"/>
    <lineage>
        <taxon>Bacteria</taxon>
        <taxon>Pseudomonadati</taxon>
        <taxon>Verrucomicrobiota</taxon>
        <taxon>Verrucomicrobiia</taxon>
        <taxon>Verrucomicrobiales</taxon>
        <taxon>Verrucomicrobiaceae</taxon>
        <taxon>Phragmitibacter</taxon>
    </lineage>
</organism>
<gene>
    <name evidence="1" type="ORF">FEM03_00435</name>
</gene>
<comment type="caution">
    <text evidence="1">The sequence shown here is derived from an EMBL/GenBank/DDBJ whole genome shotgun (WGS) entry which is preliminary data.</text>
</comment>
<dbReference type="OrthoDB" id="3259334at2"/>
<dbReference type="GO" id="GO:0006355">
    <property type="term" value="P:regulation of DNA-templated transcription"/>
    <property type="evidence" value="ECO:0007669"/>
    <property type="project" value="InterPro"/>
</dbReference>
<reference evidence="1 2" key="1">
    <citation type="submission" date="2019-05" db="EMBL/GenBank/DDBJ databases">
        <title>Verrucobacter flavum gen. nov., sp. nov. a new member of the family Verrucomicrobiaceae.</title>
        <authorList>
            <person name="Szuroczki S."/>
            <person name="Abbaszade G."/>
            <person name="Szabo A."/>
            <person name="Felfoldi T."/>
            <person name="Schumann P."/>
            <person name="Boka K."/>
            <person name="Keki Z."/>
            <person name="Toumi M."/>
            <person name="Toth E."/>
        </authorList>
    </citation>
    <scope>NUCLEOTIDE SEQUENCE [LARGE SCALE GENOMIC DNA]</scope>
    <source>
        <strain evidence="1 2">MG-N-17</strain>
    </source>
</reference>
<name>A0A5R8KJZ4_9BACT</name>
<dbReference type="Proteomes" id="UP000306196">
    <property type="component" value="Unassembled WGS sequence"/>
</dbReference>
<evidence type="ECO:0008006" key="3">
    <source>
        <dbReference type="Google" id="ProtNLM"/>
    </source>
</evidence>
<dbReference type="RefSeq" id="WP_138084200.1">
    <property type="nucleotide sequence ID" value="NZ_VAUV01000001.1"/>
</dbReference>
<evidence type="ECO:0000313" key="2">
    <source>
        <dbReference type="Proteomes" id="UP000306196"/>
    </source>
</evidence>
<protein>
    <recommendedName>
        <fullName evidence="3">Antitoxin</fullName>
    </recommendedName>
</protein>
<dbReference type="InterPro" id="IPR010985">
    <property type="entry name" value="Ribbon_hlx_hlx"/>
</dbReference>
<accession>A0A5R8KJZ4</accession>
<dbReference type="EMBL" id="VAUV01000001">
    <property type="protein sequence ID" value="TLD72577.1"/>
    <property type="molecule type" value="Genomic_DNA"/>
</dbReference>
<keyword evidence="2" id="KW-1185">Reference proteome</keyword>
<proteinExistence type="predicted"/>
<dbReference type="SUPFAM" id="SSF47598">
    <property type="entry name" value="Ribbon-helix-helix"/>
    <property type="match status" value="1"/>
</dbReference>
<sequence length="102" mass="11271">MKTTLDLPDELVRRMKIRAVQEGRPLKRLVAELLSRSLNAADVPAPAADVAVFDHILLNHRGFPVIRCGADAPASRMTAAECMALEQQILLEEDMQRANIPV</sequence>